<evidence type="ECO:0000256" key="1">
    <source>
        <dbReference type="ARBA" id="ARBA00004141"/>
    </source>
</evidence>
<name>A0AAN7MBS1_TRANT</name>
<keyword evidence="5 7" id="KW-1133">Transmembrane helix</keyword>
<evidence type="ECO:0000256" key="6">
    <source>
        <dbReference type="ARBA" id="ARBA00023136"/>
    </source>
</evidence>
<protein>
    <recommendedName>
        <fullName evidence="7">Probable purine permease</fullName>
    </recommendedName>
</protein>
<keyword evidence="3 7" id="KW-0813">Transport</keyword>
<feature type="region of interest" description="Disordered" evidence="8">
    <location>
        <begin position="362"/>
        <end position="387"/>
    </location>
</feature>
<evidence type="ECO:0000256" key="4">
    <source>
        <dbReference type="ARBA" id="ARBA00022692"/>
    </source>
</evidence>
<dbReference type="GO" id="GO:0005345">
    <property type="term" value="F:purine nucleobase transmembrane transporter activity"/>
    <property type="evidence" value="ECO:0007669"/>
    <property type="project" value="UniProtKB-UniRule"/>
</dbReference>
<feature type="transmembrane region" description="Helical" evidence="7">
    <location>
        <begin position="43"/>
        <end position="64"/>
    </location>
</feature>
<comment type="subcellular location">
    <subcellularLocation>
        <location evidence="1 7">Membrane</location>
        <topology evidence="1 7">Multi-pass membrane protein</topology>
    </subcellularLocation>
</comment>
<proteinExistence type="inferred from homology"/>
<comment type="similarity">
    <text evidence="2 7">Belongs to the purine permeases (TC 2.A.7.14) family.</text>
</comment>
<dbReference type="Proteomes" id="UP001346149">
    <property type="component" value="Unassembled WGS sequence"/>
</dbReference>
<evidence type="ECO:0000313" key="10">
    <source>
        <dbReference type="Proteomes" id="UP001346149"/>
    </source>
</evidence>
<sequence>MSDRQYLPAPEDPASHANPDDDRDGSLRYPDPKTGRHYTPLLIANYLCLFIGSVSATLLSKYYFIHRGSSRWVSTWVQSAGFPLLALPICLPYLLGYTERSPFSGFTWRLLALSVFVGLCLGVNNLLFSWGNSYLPVSTSSLLLSSQLVFNLILSIIIVKQKVTFSNLNCVVLLTLSSVLLALGSNHDRPEGLTRGKYFIGFFCTIGAGLLFALYLPVMEKIYRRVYCYAMVMEMQMVMEAAATALAMVGMASNGGFGEMRAEGERRFDRGPRLYAITLVFNVVTWQLCFMGTAGMIFLTSGLTGGICMTALMAINVISGVVVYGDDFGGVKIISTLLCSWGFCSYVYGLYQKMRLERAAEERKRSGTTEDDGMEITPMVVPPNDNV</sequence>
<feature type="transmembrane region" description="Helical" evidence="7">
    <location>
        <begin position="274"/>
        <end position="299"/>
    </location>
</feature>
<feature type="transmembrane region" description="Helical" evidence="7">
    <location>
        <begin position="166"/>
        <end position="186"/>
    </location>
</feature>
<evidence type="ECO:0000313" key="9">
    <source>
        <dbReference type="EMBL" id="KAK4800921.1"/>
    </source>
</evidence>
<evidence type="ECO:0000256" key="5">
    <source>
        <dbReference type="ARBA" id="ARBA00022989"/>
    </source>
</evidence>
<dbReference type="PANTHER" id="PTHR31376">
    <property type="entry name" value="OS09G0467300 PROTEIN-RELATED"/>
    <property type="match status" value="1"/>
</dbReference>
<feature type="transmembrane region" description="Helical" evidence="7">
    <location>
        <begin position="306"/>
        <end position="325"/>
    </location>
</feature>
<feature type="transmembrane region" description="Helical" evidence="7">
    <location>
        <begin position="76"/>
        <end position="96"/>
    </location>
</feature>
<keyword evidence="4 7" id="KW-0812">Transmembrane</keyword>
<accession>A0AAN7MBS1</accession>
<evidence type="ECO:0000256" key="8">
    <source>
        <dbReference type="SAM" id="MobiDB-lite"/>
    </source>
</evidence>
<feature type="transmembrane region" description="Helical" evidence="7">
    <location>
        <begin position="108"/>
        <end position="130"/>
    </location>
</feature>
<feature type="compositionally biased region" description="Basic and acidic residues" evidence="8">
    <location>
        <begin position="18"/>
        <end position="29"/>
    </location>
</feature>
<dbReference type="PANTHER" id="PTHR31376:SF3">
    <property type="entry name" value="PURINE PERMEASE 4-RELATED"/>
    <property type="match status" value="1"/>
</dbReference>
<feature type="transmembrane region" description="Helical" evidence="7">
    <location>
        <begin position="198"/>
        <end position="216"/>
    </location>
</feature>
<evidence type="ECO:0000256" key="7">
    <source>
        <dbReference type="RuleBase" id="RU368015"/>
    </source>
</evidence>
<dbReference type="EMBL" id="JAXQNO010000003">
    <property type="protein sequence ID" value="KAK4800921.1"/>
    <property type="molecule type" value="Genomic_DNA"/>
</dbReference>
<dbReference type="GO" id="GO:0016020">
    <property type="term" value="C:membrane"/>
    <property type="evidence" value="ECO:0007669"/>
    <property type="project" value="UniProtKB-SubCell"/>
</dbReference>
<feature type="transmembrane region" description="Helical" evidence="7">
    <location>
        <begin position="331"/>
        <end position="351"/>
    </location>
</feature>
<dbReference type="SUPFAM" id="SSF103481">
    <property type="entry name" value="Multidrug resistance efflux transporter EmrE"/>
    <property type="match status" value="1"/>
</dbReference>
<evidence type="ECO:0000256" key="3">
    <source>
        <dbReference type="ARBA" id="ARBA00022448"/>
    </source>
</evidence>
<feature type="region of interest" description="Disordered" evidence="8">
    <location>
        <begin position="1"/>
        <end position="29"/>
    </location>
</feature>
<dbReference type="InterPro" id="IPR030182">
    <property type="entry name" value="PUP_plant"/>
</dbReference>
<organism evidence="9 10">
    <name type="scientific">Trapa natans</name>
    <name type="common">Water chestnut</name>
    <dbReference type="NCBI Taxonomy" id="22666"/>
    <lineage>
        <taxon>Eukaryota</taxon>
        <taxon>Viridiplantae</taxon>
        <taxon>Streptophyta</taxon>
        <taxon>Embryophyta</taxon>
        <taxon>Tracheophyta</taxon>
        <taxon>Spermatophyta</taxon>
        <taxon>Magnoliopsida</taxon>
        <taxon>eudicotyledons</taxon>
        <taxon>Gunneridae</taxon>
        <taxon>Pentapetalae</taxon>
        <taxon>rosids</taxon>
        <taxon>malvids</taxon>
        <taxon>Myrtales</taxon>
        <taxon>Lythraceae</taxon>
        <taxon>Trapa</taxon>
    </lineage>
</organism>
<keyword evidence="10" id="KW-1185">Reference proteome</keyword>
<keyword evidence="6 7" id="KW-0472">Membrane</keyword>
<dbReference type="GO" id="GO:0015211">
    <property type="term" value="F:purine nucleoside transmembrane transporter activity"/>
    <property type="evidence" value="ECO:0007669"/>
    <property type="project" value="UniProtKB-UniRule"/>
</dbReference>
<dbReference type="AlphaFoldDB" id="A0AAN7MBS1"/>
<feature type="transmembrane region" description="Helical" evidence="7">
    <location>
        <begin position="142"/>
        <end position="159"/>
    </location>
</feature>
<dbReference type="InterPro" id="IPR037185">
    <property type="entry name" value="EmrE-like"/>
</dbReference>
<feature type="transmembrane region" description="Helical" evidence="7">
    <location>
        <begin position="237"/>
        <end position="254"/>
    </location>
</feature>
<reference evidence="9 10" key="1">
    <citation type="journal article" date="2023" name="Hortic Res">
        <title>Pangenome of water caltrop reveals structural variations and asymmetric subgenome divergence after allopolyploidization.</title>
        <authorList>
            <person name="Zhang X."/>
            <person name="Chen Y."/>
            <person name="Wang L."/>
            <person name="Yuan Y."/>
            <person name="Fang M."/>
            <person name="Shi L."/>
            <person name="Lu R."/>
            <person name="Comes H.P."/>
            <person name="Ma Y."/>
            <person name="Chen Y."/>
            <person name="Huang G."/>
            <person name="Zhou Y."/>
            <person name="Zheng Z."/>
            <person name="Qiu Y."/>
        </authorList>
    </citation>
    <scope>NUCLEOTIDE SEQUENCE [LARGE SCALE GENOMIC DNA]</scope>
    <source>
        <strain evidence="9">F231</strain>
    </source>
</reference>
<gene>
    <name evidence="9" type="ORF">SAY86_021408</name>
</gene>
<evidence type="ECO:0000256" key="2">
    <source>
        <dbReference type="ARBA" id="ARBA00006213"/>
    </source>
</evidence>
<dbReference type="Pfam" id="PF16913">
    <property type="entry name" value="PUNUT"/>
    <property type="match status" value="1"/>
</dbReference>
<comment type="caution">
    <text evidence="9">The sequence shown here is derived from an EMBL/GenBank/DDBJ whole genome shotgun (WGS) entry which is preliminary data.</text>
</comment>